<evidence type="ECO:0000313" key="1">
    <source>
        <dbReference type="EMBL" id="SFG71920.1"/>
    </source>
</evidence>
<reference evidence="2" key="1">
    <citation type="submission" date="2016-10" db="EMBL/GenBank/DDBJ databases">
        <authorList>
            <person name="Varghese N."/>
            <person name="Submissions S."/>
        </authorList>
    </citation>
    <scope>NUCLEOTIDE SEQUENCE [LARGE SCALE GENOMIC DNA]</scope>
    <source>
        <strain evidence="2">DSM 17038</strain>
    </source>
</reference>
<dbReference type="EMBL" id="FOOX01000008">
    <property type="protein sequence ID" value="SFG71920.1"/>
    <property type="molecule type" value="Genomic_DNA"/>
</dbReference>
<proteinExistence type="predicted"/>
<sequence length="80" mass="9303">MKGVIRDVREIIRDEMLMRVKILAALQDEPMTVPEIAQAIGRPSHEVMYWVMGMRKYGQVAETEEDDGYFKYRAVPEEGK</sequence>
<keyword evidence="2" id="KW-1185">Reference proteome</keyword>
<organism evidence="1 2">
    <name type="scientific">Desulfotruncus arcticus DSM 17038</name>
    <dbReference type="NCBI Taxonomy" id="1121424"/>
    <lineage>
        <taxon>Bacteria</taxon>
        <taxon>Bacillati</taxon>
        <taxon>Bacillota</taxon>
        <taxon>Clostridia</taxon>
        <taxon>Eubacteriales</taxon>
        <taxon>Desulfallaceae</taxon>
        <taxon>Desulfotruncus</taxon>
    </lineage>
</organism>
<dbReference type="InterPro" id="IPR036388">
    <property type="entry name" value="WH-like_DNA-bd_sf"/>
</dbReference>
<dbReference type="Proteomes" id="UP000199337">
    <property type="component" value="Unassembled WGS sequence"/>
</dbReference>
<dbReference type="AlphaFoldDB" id="A0A1I2U443"/>
<name>A0A1I2U443_9FIRM</name>
<dbReference type="RefSeq" id="WP_092471689.1">
    <property type="nucleotide sequence ID" value="NZ_FOOX01000008.1"/>
</dbReference>
<dbReference type="STRING" id="341036.SAMN05660649_02493"/>
<evidence type="ECO:0000313" key="2">
    <source>
        <dbReference type="Proteomes" id="UP000199337"/>
    </source>
</evidence>
<dbReference type="InterPro" id="IPR036390">
    <property type="entry name" value="WH_DNA-bd_sf"/>
</dbReference>
<protein>
    <submittedName>
        <fullName evidence="1">Uncharacterized protein</fullName>
    </submittedName>
</protein>
<dbReference type="Gene3D" id="1.10.10.10">
    <property type="entry name" value="Winged helix-like DNA-binding domain superfamily/Winged helix DNA-binding domain"/>
    <property type="match status" value="1"/>
</dbReference>
<dbReference type="OrthoDB" id="5517596at2"/>
<dbReference type="SUPFAM" id="SSF46785">
    <property type="entry name" value="Winged helix' DNA-binding domain"/>
    <property type="match status" value="1"/>
</dbReference>
<accession>A0A1I2U443</accession>
<gene>
    <name evidence="1" type="ORF">SAMN05660649_02493</name>
</gene>